<gene>
    <name evidence="2" type="ORF">JD79_04067</name>
</gene>
<accession>A0A317QQ98</accession>
<sequence>MNRLARLGVVLVVGGTMALTASPAGAHGDGAAPDDDAGWVPIEELRPGFYDPVEISACGTTVTITTGDVADVEGRETTFPDGDLLFERRGEQTVDLSRQDTGEVIDELDVSGALSELIHAGGTESVSRMYGPAILYPIPEFGPVDAAAFEAAGLPDLGYFRKGVVTFYVVFDPETGSFASEEIDVDARVVDLCTWFDGNRGHGHAYGHAYGHRNHR</sequence>
<dbReference type="RefSeq" id="WP_110006945.1">
    <property type="nucleotide sequence ID" value="NZ_QGTX01000001.1"/>
</dbReference>
<comment type="caution">
    <text evidence="2">The sequence shown here is derived from an EMBL/GenBank/DDBJ whole genome shotgun (WGS) entry which is preliminary data.</text>
</comment>
<proteinExistence type="predicted"/>
<evidence type="ECO:0000256" key="1">
    <source>
        <dbReference type="SAM" id="SignalP"/>
    </source>
</evidence>
<dbReference type="AlphaFoldDB" id="A0A317QQ98"/>
<feature type="chain" id="PRO_5016463082" description="Secreted protein" evidence="1">
    <location>
        <begin position="27"/>
        <end position="216"/>
    </location>
</feature>
<evidence type="ECO:0008006" key="4">
    <source>
        <dbReference type="Google" id="ProtNLM"/>
    </source>
</evidence>
<evidence type="ECO:0000313" key="3">
    <source>
        <dbReference type="Proteomes" id="UP000246661"/>
    </source>
</evidence>
<evidence type="ECO:0000313" key="2">
    <source>
        <dbReference type="EMBL" id="PWW24876.1"/>
    </source>
</evidence>
<dbReference type="Proteomes" id="UP000246661">
    <property type="component" value="Unassembled WGS sequence"/>
</dbReference>
<organism evidence="2 3">
    <name type="scientific">Geodermatophilus normandii</name>
    <dbReference type="NCBI Taxonomy" id="1137989"/>
    <lineage>
        <taxon>Bacteria</taxon>
        <taxon>Bacillati</taxon>
        <taxon>Actinomycetota</taxon>
        <taxon>Actinomycetes</taxon>
        <taxon>Geodermatophilales</taxon>
        <taxon>Geodermatophilaceae</taxon>
        <taxon>Geodermatophilus</taxon>
    </lineage>
</organism>
<protein>
    <recommendedName>
        <fullName evidence="4">Secreted protein</fullName>
    </recommendedName>
</protein>
<reference evidence="3" key="1">
    <citation type="submission" date="2018-05" db="EMBL/GenBank/DDBJ databases">
        <authorList>
            <person name="Klenk H.-P."/>
            <person name="Huntemann M."/>
            <person name="Clum A."/>
            <person name="Pillay M."/>
            <person name="Palaniappan K."/>
            <person name="Varghese N."/>
            <person name="Mikhailova N."/>
            <person name="Stamatis D."/>
            <person name="Reddy T."/>
            <person name="Daum C."/>
            <person name="Shapiro N."/>
            <person name="Ivanova N."/>
            <person name="Kyrpides N."/>
            <person name="Woyke T."/>
        </authorList>
    </citation>
    <scope>NUCLEOTIDE SEQUENCE [LARGE SCALE GENOMIC DNA]</scope>
    <source>
        <strain evidence="3">DSM 45417</strain>
    </source>
</reference>
<keyword evidence="3" id="KW-1185">Reference proteome</keyword>
<feature type="signal peptide" evidence="1">
    <location>
        <begin position="1"/>
        <end position="26"/>
    </location>
</feature>
<dbReference type="OrthoDB" id="4936255at2"/>
<dbReference type="EMBL" id="QGTX01000001">
    <property type="protein sequence ID" value="PWW24876.1"/>
    <property type="molecule type" value="Genomic_DNA"/>
</dbReference>
<keyword evidence="1" id="KW-0732">Signal</keyword>
<name>A0A317QQ98_9ACTN</name>